<feature type="compositionally biased region" description="Low complexity" evidence="1">
    <location>
        <begin position="136"/>
        <end position="145"/>
    </location>
</feature>
<keyword evidence="3" id="KW-1185">Reference proteome</keyword>
<feature type="compositionally biased region" description="Low complexity" evidence="1">
    <location>
        <begin position="186"/>
        <end position="197"/>
    </location>
</feature>
<dbReference type="AlphaFoldDB" id="A0ABD2WEQ4"/>
<feature type="region of interest" description="Disordered" evidence="1">
    <location>
        <begin position="82"/>
        <end position="116"/>
    </location>
</feature>
<evidence type="ECO:0000256" key="1">
    <source>
        <dbReference type="SAM" id="MobiDB-lite"/>
    </source>
</evidence>
<proteinExistence type="predicted"/>
<dbReference type="Proteomes" id="UP001627154">
    <property type="component" value="Unassembled WGS sequence"/>
</dbReference>
<accession>A0ABD2WEQ4</accession>
<name>A0ABD2WEQ4_9HYME</name>
<reference evidence="2 3" key="1">
    <citation type="journal article" date="2024" name="bioRxiv">
        <title>A reference genome for Trichogramma kaykai: A tiny desert-dwelling parasitoid wasp with competing sex-ratio distorters.</title>
        <authorList>
            <person name="Culotta J."/>
            <person name="Lindsey A.R."/>
        </authorList>
    </citation>
    <scope>NUCLEOTIDE SEQUENCE [LARGE SCALE GENOMIC DNA]</scope>
    <source>
        <strain evidence="2 3">KSX58</strain>
    </source>
</reference>
<feature type="compositionally biased region" description="Basic and acidic residues" evidence="1">
    <location>
        <begin position="158"/>
        <end position="170"/>
    </location>
</feature>
<evidence type="ECO:0000313" key="2">
    <source>
        <dbReference type="EMBL" id="KAL3391555.1"/>
    </source>
</evidence>
<feature type="region of interest" description="Disordered" evidence="1">
    <location>
        <begin position="132"/>
        <end position="206"/>
    </location>
</feature>
<comment type="caution">
    <text evidence="2">The sequence shown here is derived from an EMBL/GenBank/DDBJ whole genome shotgun (WGS) entry which is preliminary data.</text>
</comment>
<evidence type="ECO:0000313" key="3">
    <source>
        <dbReference type="Proteomes" id="UP001627154"/>
    </source>
</evidence>
<dbReference type="EMBL" id="JBJJXI010000109">
    <property type="protein sequence ID" value="KAL3391555.1"/>
    <property type="molecule type" value="Genomic_DNA"/>
</dbReference>
<organism evidence="2 3">
    <name type="scientific">Trichogramma kaykai</name>
    <dbReference type="NCBI Taxonomy" id="54128"/>
    <lineage>
        <taxon>Eukaryota</taxon>
        <taxon>Metazoa</taxon>
        <taxon>Ecdysozoa</taxon>
        <taxon>Arthropoda</taxon>
        <taxon>Hexapoda</taxon>
        <taxon>Insecta</taxon>
        <taxon>Pterygota</taxon>
        <taxon>Neoptera</taxon>
        <taxon>Endopterygota</taxon>
        <taxon>Hymenoptera</taxon>
        <taxon>Apocrita</taxon>
        <taxon>Proctotrupomorpha</taxon>
        <taxon>Chalcidoidea</taxon>
        <taxon>Trichogrammatidae</taxon>
        <taxon>Trichogramma</taxon>
    </lineage>
</organism>
<protein>
    <submittedName>
        <fullName evidence="2">Uncharacterized protein</fullName>
    </submittedName>
</protein>
<sequence>MESTDGSDLFVINRSSGEGRHSMTRGRFKFRAASYDWRLKWKTLAVTQARTGIEARLQDEMPNASLKHRKWLSLQMAYYPGKTGRGPFKPVEPRLSVPSPARPDFSSPSRSIGASEASAATSPCYLFKDLPRDSTSKTSSSSSGSLRVSGFAGTSTPRDPHLAHGQHRDPPPFGFSKLSFGSADGSSRYEMSSSENSTEMVCMKQK</sequence>
<gene>
    <name evidence="2" type="ORF">TKK_013866</name>
</gene>